<keyword evidence="1 3" id="KW-0560">Oxidoreductase</keyword>
<dbReference type="Gene3D" id="3.40.605.10">
    <property type="entry name" value="Aldehyde Dehydrogenase, Chain A, domain 1"/>
    <property type="match status" value="1"/>
</dbReference>
<dbReference type="PROSITE" id="PS00687">
    <property type="entry name" value="ALDEHYDE_DEHYDR_GLU"/>
    <property type="match status" value="1"/>
</dbReference>
<reference evidence="6" key="1">
    <citation type="journal article" date="2019" name="Int. J. Syst. Evol. Microbiol.">
        <title>The Global Catalogue of Microorganisms (GCM) 10K type strain sequencing project: providing services to taxonomists for standard genome sequencing and annotation.</title>
        <authorList>
            <consortium name="The Broad Institute Genomics Platform"/>
            <consortium name="The Broad Institute Genome Sequencing Center for Infectious Disease"/>
            <person name="Wu L."/>
            <person name="Ma J."/>
        </authorList>
    </citation>
    <scope>NUCLEOTIDE SEQUENCE [LARGE SCALE GENOMIC DNA]</scope>
    <source>
        <strain evidence="6">JCM 16546</strain>
    </source>
</reference>
<protein>
    <submittedName>
        <fullName evidence="5">Aldehyde dehydrogenase family protein</fullName>
    </submittedName>
</protein>
<organism evidence="5 6">
    <name type="scientific">Microbacterium marinilacus</name>
    <dbReference type="NCBI Taxonomy" id="415209"/>
    <lineage>
        <taxon>Bacteria</taxon>
        <taxon>Bacillati</taxon>
        <taxon>Actinomycetota</taxon>
        <taxon>Actinomycetes</taxon>
        <taxon>Micrococcales</taxon>
        <taxon>Microbacteriaceae</taxon>
        <taxon>Microbacterium</taxon>
    </lineage>
</organism>
<dbReference type="InterPro" id="IPR016162">
    <property type="entry name" value="Ald_DH_N"/>
</dbReference>
<keyword evidence="6" id="KW-1185">Reference proteome</keyword>
<evidence type="ECO:0000259" key="4">
    <source>
        <dbReference type="Pfam" id="PF00171"/>
    </source>
</evidence>
<feature type="domain" description="Aldehyde dehydrogenase" evidence="4">
    <location>
        <begin position="46"/>
        <end position="504"/>
    </location>
</feature>
<dbReference type="SUPFAM" id="SSF53720">
    <property type="entry name" value="ALDH-like"/>
    <property type="match status" value="1"/>
</dbReference>
<dbReference type="InterPro" id="IPR016163">
    <property type="entry name" value="Ald_DH_C"/>
</dbReference>
<accession>A0ABP7BAH3</accession>
<dbReference type="PANTHER" id="PTHR43353">
    <property type="entry name" value="SUCCINATE-SEMIALDEHYDE DEHYDROGENASE, MITOCHONDRIAL"/>
    <property type="match status" value="1"/>
</dbReference>
<dbReference type="PROSITE" id="PS00070">
    <property type="entry name" value="ALDEHYDE_DEHYDR_CYS"/>
    <property type="match status" value="1"/>
</dbReference>
<sequence length="518" mass="54534">MTDTENAVVSTDAASAPDVTTAGAEATAAAVRTGLYIGGEERFTDEVLKVADPAKPGVVVGEAASASKQDVADAVEAAKAAFPAWSALSAQERAKAMADAIAGIADERDDDAAILSQENGKVRMEGWVDALVFEIRWNLALALAEEVDKGKVLEPAPGIPVTTQVGYQPLGVVSVIVPFNWPIAILGASLPHALLAGNTAIVKPPPSAPLATTRVVQRVAEKLPAGVLNVVTGTDENMSALIQNTDVAKLCFTGSVNGGKRMMEMASKSLTRVTLELGGNDAAVIAEDAILDDTHLDRLYAAIYDTTGQICMNAKRLYVHRSRKDELVAGLEARLQKVVLGYGLDEGTTMGPLHQPAQKAFVEELIQEAKDAGAEVREYGELPGGELEGGNFLRPALVIDPDPSLRVVTMEQFGPVIPVIAFDSEDEAIAAANDTWGGLCGSVWTASPDTAQRIGSQLECGYVWVNDHGATRLDLRAPFGGVKQSGFGREQGIEGVRAFQDTRSIATLDEEALAAMAH</sequence>
<proteinExistence type="inferred from homology"/>
<gene>
    <name evidence="5" type="ORF">GCM10022202_12370</name>
</gene>
<feature type="active site" evidence="2">
    <location>
        <position position="276"/>
    </location>
</feature>
<evidence type="ECO:0000256" key="1">
    <source>
        <dbReference type="ARBA" id="ARBA00023002"/>
    </source>
</evidence>
<evidence type="ECO:0000313" key="6">
    <source>
        <dbReference type="Proteomes" id="UP001410795"/>
    </source>
</evidence>
<dbReference type="PANTHER" id="PTHR43353:SF5">
    <property type="entry name" value="SUCCINATE-SEMIALDEHYDE DEHYDROGENASE, MITOCHONDRIAL"/>
    <property type="match status" value="1"/>
</dbReference>
<dbReference type="EMBL" id="BAAAYV010000005">
    <property type="protein sequence ID" value="GAA3653925.1"/>
    <property type="molecule type" value="Genomic_DNA"/>
</dbReference>
<dbReference type="RefSeq" id="WP_221855135.1">
    <property type="nucleotide sequence ID" value="NZ_BAAAYV010000005.1"/>
</dbReference>
<name>A0ABP7BAH3_9MICO</name>
<dbReference type="InterPro" id="IPR050740">
    <property type="entry name" value="Aldehyde_DH_Superfamily"/>
</dbReference>
<dbReference type="InterPro" id="IPR029510">
    <property type="entry name" value="Ald_DH_CS_GLU"/>
</dbReference>
<comment type="similarity">
    <text evidence="3">Belongs to the aldehyde dehydrogenase family.</text>
</comment>
<dbReference type="Pfam" id="PF00171">
    <property type="entry name" value="Aldedh"/>
    <property type="match status" value="1"/>
</dbReference>
<comment type="caution">
    <text evidence="5">The sequence shown here is derived from an EMBL/GenBank/DDBJ whole genome shotgun (WGS) entry which is preliminary data.</text>
</comment>
<dbReference type="InterPro" id="IPR016160">
    <property type="entry name" value="Ald_DH_CS_CYS"/>
</dbReference>
<dbReference type="Gene3D" id="3.40.309.10">
    <property type="entry name" value="Aldehyde Dehydrogenase, Chain A, domain 2"/>
    <property type="match status" value="1"/>
</dbReference>
<evidence type="ECO:0000256" key="3">
    <source>
        <dbReference type="RuleBase" id="RU003345"/>
    </source>
</evidence>
<dbReference type="Proteomes" id="UP001410795">
    <property type="component" value="Unassembled WGS sequence"/>
</dbReference>
<evidence type="ECO:0000313" key="5">
    <source>
        <dbReference type="EMBL" id="GAA3653925.1"/>
    </source>
</evidence>
<dbReference type="InterPro" id="IPR016161">
    <property type="entry name" value="Ald_DH/histidinol_DH"/>
</dbReference>
<dbReference type="InterPro" id="IPR015590">
    <property type="entry name" value="Aldehyde_DH_dom"/>
</dbReference>
<evidence type="ECO:0000256" key="2">
    <source>
        <dbReference type="PROSITE-ProRule" id="PRU10007"/>
    </source>
</evidence>